<dbReference type="Proteomes" id="UP000567293">
    <property type="component" value="Unassembled WGS sequence"/>
</dbReference>
<reference evidence="2" key="1">
    <citation type="submission" date="2020-06" db="EMBL/GenBank/DDBJ databases">
        <title>Legume-microbial interactions unlock mineral nutrients during tropical forest succession.</title>
        <authorList>
            <person name="Epihov D.Z."/>
        </authorList>
    </citation>
    <scope>NUCLEOTIDE SEQUENCE [LARGE SCALE GENOMIC DNA]</scope>
    <source>
        <strain evidence="2">Pan2503</strain>
    </source>
</reference>
<organism evidence="2 3">
    <name type="scientific">Candidatus Acidiferrum panamense</name>
    <dbReference type="NCBI Taxonomy" id="2741543"/>
    <lineage>
        <taxon>Bacteria</taxon>
        <taxon>Pseudomonadati</taxon>
        <taxon>Acidobacteriota</taxon>
        <taxon>Terriglobia</taxon>
        <taxon>Candidatus Acidiferrales</taxon>
        <taxon>Candidatus Acidiferrum</taxon>
    </lineage>
</organism>
<protein>
    <submittedName>
        <fullName evidence="2">Gfo/Idh/MocA family oxidoreductase</fullName>
    </submittedName>
</protein>
<feature type="non-terminal residue" evidence="2">
    <location>
        <position position="1"/>
    </location>
</feature>
<dbReference type="EMBL" id="JACDQQ010000353">
    <property type="protein sequence ID" value="MBA0084062.1"/>
    <property type="molecule type" value="Genomic_DNA"/>
</dbReference>
<sequence>DIGCYPITISRWIFGEEPSRVVAMLETDPEFGTDRLSSAMMEFPSGHSVFTCSTQLVPYQRMQFLGTEGRIELKIPFNAPNDRPCELLIDNGKDVLGSSITVETIPTSDQYTVQGDAFSKAIREGTEVPVPLEDAVANMAVIEALFRSAETRRWEIPRI</sequence>
<dbReference type="Gene3D" id="3.30.360.10">
    <property type="entry name" value="Dihydrodipicolinate Reductase, domain 2"/>
    <property type="match status" value="1"/>
</dbReference>
<dbReference type="Pfam" id="PF22725">
    <property type="entry name" value="GFO_IDH_MocA_C3"/>
    <property type="match status" value="1"/>
</dbReference>
<dbReference type="SUPFAM" id="SSF55347">
    <property type="entry name" value="Glyceraldehyde-3-phosphate dehydrogenase-like, C-terminal domain"/>
    <property type="match status" value="1"/>
</dbReference>
<evidence type="ECO:0000259" key="1">
    <source>
        <dbReference type="Pfam" id="PF22725"/>
    </source>
</evidence>
<evidence type="ECO:0000313" key="3">
    <source>
        <dbReference type="Proteomes" id="UP000567293"/>
    </source>
</evidence>
<feature type="domain" description="GFO/IDH/MocA-like oxidoreductase" evidence="1">
    <location>
        <begin position="1"/>
        <end position="72"/>
    </location>
</feature>
<gene>
    <name evidence="2" type="ORF">HRJ53_03615</name>
</gene>
<comment type="caution">
    <text evidence="2">The sequence shown here is derived from an EMBL/GenBank/DDBJ whole genome shotgun (WGS) entry which is preliminary data.</text>
</comment>
<accession>A0A7V8SVX4</accession>
<dbReference type="AlphaFoldDB" id="A0A7V8SVX4"/>
<keyword evidence="3" id="KW-1185">Reference proteome</keyword>
<proteinExistence type="predicted"/>
<evidence type="ECO:0000313" key="2">
    <source>
        <dbReference type="EMBL" id="MBA0084062.1"/>
    </source>
</evidence>
<dbReference type="InterPro" id="IPR055170">
    <property type="entry name" value="GFO_IDH_MocA-like_dom"/>
</dbReference>
<name>A0A7V8SVX4_9BACT</name>